<dbReference type="Proteomes" id="UP001295444">
    <property type="component" value="Chromosome 06"/>
</dbReference>
<keyword evidence="1" id="KW-0175">Coiled coil</keyword>
<evidence type="ECO:0000256" key="2">
    <source>
        <dbReference type="SAM" id="MobiDB-lite"/>
    </source>
</evidence>
<feature type="compositionally biased region" description="Polar residues" evidence="2">
    <location>
        <begin position="18"/>
        <end position="27"/>
    </location>
</feature>
<organism evidence="3 4">
    <name type="scientific">Pelobates cultripes</name>
    <name type="common">Western spadefoot toad</name>
    <dbReference type="NCBI Taxonomy" id="61616"/>
    <lineage>
        <taxon>Eukaryota</taxon>
        <taxon>Metazoa</taxon>
        <taxon>Chordata</taxon>
        <taxon>Craniata</taxon>
        <taxon>Vertebrata</taxon>
        <taxon>Euteleostomi</taxon>
        <taxon>Amphibia</taxon>
        <taxon>Batrachia</taxon>
        <taxon>Anura</taxon>
        <taxon>Pelobatoidea</taxon>
        <taxon>Pelobatidae</taxon>
        <taxon>Pelobates</taxon>
    </lineage>
</organism>
<proteinExistence type="predicted"/>
<sequence length="139" mass="15592">MGRRSQKPPPGANRDSLDISTMLQRPTASKMAIAPDSDNYLEDPEETSENVKEPQQTHYPTADRRENLNPATKQDIADSLQGMRQMHAADLDSIKTEIQAVTALTQASEEDIQDLRKEVQGLKETVQHLQTSTEEKLLH</sequence>
<evidence type="ECO:0000313" key="3">
    <source>
        <dbReference type="EMBL" id="CAH2302732.1"/>
    </source>
</evidence>
<gene>
    <name evidence="3" type="ORF">PECUL_23A061132</name>
</gene>
<keyword evidence="4" id="KW-1185">Reference proteome</keyword>
<dbReference type="AlphaFoldDB" id="A0AAD1SJD4"/>
<name>A0AAD1SJD4_PELCU</name>
<reference evidence="3" key="1">
    <citation type="submission" date="2022-03" db="EMBL/GenBank/DDBJ databases">
        <authorList>
            <person name="Alioto T."/>
            <person name="Alioto T."/>
            <person name="Gomez Garrido J."/>
        </authorList>
    </citation>
    <scope>NUCLEOTIDE SEQUENCE</scope>
</reference>
<evidence type="ECO:0000313" key="4">
    <source>
        <dbReference type="Proteomes" id="UP001295444"/>
    </source>
</evidence>
<feature type="coiled-coil region" evidence="1">
    <location>
        <begin position="98"/>
        <end position="132"/>
    </location>
</feature>
<feature type="region of interest" description="Disordered" evidence="2">
    <location>
        <begin position="1"/>
        <end position="72"/>
    </location>
</feature>
<protein>
    <submittedName>
        <fullName evidence="3">Uncharacterized protein</fullName>
    </submittedName>
</protein>
<evidence type="ECO:0000256" key="1">
    <source>
        <dbReference type="SAM" id="Coils"/>
    </source>
</evidence>
<accession>A0AAD1SJD4</accession>
<dbReference type="EMBL" id="OW240917">
    <property type="protein sequence ID" value="CAH2302732.1"/>
    <property type="molecule type" value="Genomic_DNA"/>
</dbReference>
<feature type="compositionally biased region" description="Acidic residues" evidence="2">
    <location>
        <begin position="39"/>
        <end position="48"/>
    </location>
</feature>